<proteinExistence type="predicted"/>
<keyword evidence="2" id="KW-1185">Reference proteome</keyword>
<dbReference type="EMBL" id="KK785228">
    <property type="protein sequence ID" value="KDO46071.1"/>
    <property type="molecule type" value="Genomic_DNA"/>
</dbReference>
<protein>
    <submittedName>
        <fullName evidence="1">Uncharacterized protein</fullName>
    </submittedName>
</protein>
<evidence type="ECO:0000313" key="2">
    <source>
        <dbReference type="Proteomes" id="UP000027120"/>
    </source>
</evidence>
<organism evidence="1 2">
    <name type="scientific">Citrus sinensis</name>
    <name type="common">Sweet orange</name>
    <name type="synonym">Citrus aurantium var. sinensis</name>
    <dbReference type="NCBI Taxonomy" id="2711"/>
    <lineage>
        <taxon>Eukaryota</taxon>
        <taxon>Viridiplantae</taxon>
        <taxon>Streptophyta</taxon>
        <taxon>Embryophyta</taxon>
        <taxon>Tracheophyta</taxon>
        <taxon>Spermatophyta</taxon>
        <taxon>Magnoliopsida</taxon>
        <taxon>eudicotyledons</taxon>
        <taxon>Gunneridae</taxon>
        <taxon>Pentapetalae</taxon>
        <taxon>rosids</taxon>
        <taxon>malvids</taxon>
        <taxon>Sapindales</taxon>
        <taxon>Rutaceae</taxon>
        <taxon>Aurantioideae</taxon>
        <taxon>Citrus</taxon>
    </lineage>
</organism>
<name>A0A067DWW4_CITSI</name>
<accession>A0A067DWW4</accession>
<reference evidence="1 2" key="1">
    <citation type="submission" date="2014-04" db="EMBL/GenBank/DDBJ databases">
        <authorList>
            <consortium name="International Citrus Genome Consortium"/>
            <person name="Gmitter F."/>
            <person name="Chen C."/>
            <person name="Farmerie W."/>
            <person name="Harkins T."/>
            <person name="Desany B."/>
            <person name="Mohiuddin M."/>
            <person name="Kodira C."/>
            <person name="Borodovsky M."/>
            <person name="Lomsadze A."/>
            <person name="Burns P."/>
            <person name="Jenkins J."/>
            <person name="Prochnik S."/>
            <person name="Shu S."/>
            <person name="Chapman J."/>
            <person name="Pitluck S."/>
            <person name="Schmutz J."/>
            <person name="Rokhsar D."/>
        </authorList>
    </citation>
    <scope>NUCLEOTIDE SEQUENCE</scope>
</reference>
<sequence length="12" mass="1135">MGNVGGVGASMR</sequence>
<feature type="non-terminal residue" evidence="1">
    <location>
        <position position="12"/>
    </location>
</feature>
<dbReference type="EMBL" id="KK785228">
    <property type="protein sequence ID" value="KDO46070.1"/>
    <property type="molecule type" value="Genomic_DNA"/>
</dbReference>
<dbReference type="Proteomes" id="UP000027120">
    <property type="component" value="Unassembled WGS sequence"/>
</dbReference>
<gene>
    <name evidence="1" type="ORF">CISIN_1g0199362mg</name>
</gene>
<evidence type="ECO:0000313" key="1">
    <source>
        <dbReference type="EMBL" id="KDO46070.1"/>
    </source>
</evidence>